<keyword evidence="4" id="KW-0574">Periplasm</keyword>
<keyword evidence="7" id="KW-1185">Reference proteome</keyword>
<keyword evidence="3 5" id="KW-0732">Signal</keyword>
<comment type="subcellular location">
    <subcellularLocation>
        <location evidence="1">Periplasm</location>
    </subcellularLocation>
</comment>
<feature type="chain" id="PRO_5021379865" evidence="5">
    <location>
        <begin position="27"/>
        <end position="354"/>
    </location>
</feature>
<evidence type="ECO:0000313" key="7">
    <source>
        <dbReference type="Proteomes" id="UP000317730"/>
    </source>
</evidence>
<dbReference type="PANTHER" id="PTHR30222:SF17">
    <property type="entry name" value="SPERMIDINE_PUTRESCINE-BINDING PERIPLASMIC PROTEIN"/>
    <property type="match status" value="1"/>
</dbReference>
<evidence type="ECO:0000256" key="4">
    <source>
        <dbReference type="ARBA" id="ARBA00022764"/>
    </source>
</evidence>
<evidence type="ECO:0000256" key="3">
    <source>
        <dbReference type="ARBA" id="ARBA00022729"/>
    </source>
</evidence>
<gene>
    <name evidence="6" type="ORF">APE01nite_18400</name>
</gene>
<accession>A0A4Y3TW75</accession>
<comment type="caution">
    <text evidence="6">The sequence shown here is derived from an EMBL/GenBank/DDBJ whole genome shotgun (WGS) entry which is preliminary data.</text>
</comment>
<organism evidence="6 7">
    <name type="scientific">Acetobacter peroxydans</name>
    <dbReference type="NCBI Taxonomy" id="104098"/>
    <lineage>
        <taxon>Bacteria</taxon>
        <taxon>Pseudomonadati</taxon>
        <taxon>Pseudomonadota</taxon>
        <taxon>Alphaproteobacteria</taxon>
        <taxon>Acetobacterales</taxon>
        <taxon>Acetobacteraceae</taxon>
        <taxon>Acetobacter</taxon>
    </lineage>
</organism>
<dbReference type="SUPFAM" id="SSF53850">
    <property type="entry name" value="Periplasmic binding protein-like II"/>
    <property type="match status" value="1"/>
</dbReference>
<feature type="signal peptide" evidence="5">
    <location>
        <begin position="1"/>
        <end position="26"/>
    </location>
</feature>
<evidence type="ECO:0000256" key="5">
    <source>
        <dbReference type="SAM" id="SignalP"/>
    </source>
</evidence>
<dbReference type="PANTHER" id="PTHR30222">
    <property type="entry name" value="SPERMIDINE/PUTRESCINE-BINDING PERIPLASMIC PROTEIN"/>
    <property type="match status" value="1"/>
</dbReference>
<dbReference type="GO" id="GO:0042597">
    <property type="term" value="C:periplasmic space"/>
    <property type="evidence" value="ECO:0007669"/>
    <property type="project" value="UniProtKB-SubCell"/>
</dbReference>
<dbReference type="Gene3D" id="3.40.190.10">
    <property type="entry name" value="Periplasmic binding protein-like II"/>
    <property type="match status" value="2"/>
</dbReference>
<dbReference type="InterPro" id="IPR001188">
    <property type="entry name" value="Sperm_putr-bd"/>
</dbReference>
<evidence type="ECO:0000256" key="2">
    <source>
        <dbReference type="ARBA" id="ARBA00022448"/>
    </source>
</evidence>
<proteinExistence type="predicted"/>
<dbReference type="PRINTS" id="PR00909">
    <property type="entry name" value="SPERMDNBNDNG"/>
</dbReference>
<dbReference type="RefSeq" id="WP_170212563.1">
    <property type="nucleotide sequence ID" value="NZ_BAPL01000032.1"/>
</dbReference>
<dbReference type="Proteomes" id="UP000317730">
    <property type="component" value="Unassembled WGS sequence"/>
</dbReference>
<dbReference type="Pfam" id="PF13416">
    <property type="entry name" value="SBP_bac_8"/>
    <property type="match status" value="1"/>
</dbReference>
<dbReference type="CDD" id="cd13590">
    <property type="entry name" value="PBP2_PotD_PotF_like"/>
    <property type="match status" value="1"/>
</dbReference>
<evidence type="ECO:0000313" key="6">
    <source>
        <dbReference type="EMBL" id="GEB86043.1"/>
    </source>
</evidence>
<dbReference type="GO" id="GO:0015846">
    <property type="term" value="P:polyamine transport"/>
    <property type="evidence" value="ECO:0007669"/>
    <property type="project" value="InterPro"/>
</dbReference>
<reference evidence="6 7" key="1">
    <citation type="submission" date="2019-06" db="EMBL/GenBank/DDBJ databases">
        <title>Whole genome shotgun sequence of Acetobacter peroxydans NBRC 13755.</title>
        <authorList>
            <person name="Hosoyama A."/>
            <person name="Uohara A."/>
            <person name="Ohji S."/>
            <person name="Ichikawa N."/>
        </authorList>
    </citation>
    <scope>NUCLEOTIDE SEQUENCE [LARGE SCALE GENOMIC DNA]</scope>
    <source>
        <strain evidence="6 7">NBRC 13755</strain>
    </source>
</reference>
<dbReference type="InterPro" id="IPR006059">
    <property type="entry name" value="SBP"/>
</dbReference>
<keyword evidence="2" id="KW-0813">Transport</keyword>
<dbReference type="EMBL" id="BJMV01000009">
    <property type="protein sequence ID" value="GEB86043.1"/>
    <property type="molecule type" value="Genomic_DNA"/>
</dbReference>
<sequence length="354" mass="38634">MTRYRIGLPLLVACTFLSGWGTSARAETGALNVLTWCDHEDPALLEPFEKAHNVKVHYKDIDSTGAALAVIQQSHPGDWDVLVLDETDTGRLAEMGLLAALDPADFPMADLFEGVNDPALNVVKGKMYSVPEKFGYNTVAYDTAHIKASALNDIQAPWSPEYKDRIAIHDYYVPIIAYVAQALGKDPEHLTDADLPALRDKLAALRRNAALVGDITTSQQALATGQVDILVGGGEWVTAGMHKDRPDLAYLVPAQGGIRWQQGVAVFASSGHKDLATAFARYILSPEAQGKLATSSCYWGMPANRKAILNDADKAILQWAQQPAYIARTATYPQLTPGFDKTLQKLWTEVMQNE</sequence>
<evidence type="ECO:0000256" key="1">
    <source>
        <dbReference type="ARBA" id="ARBA00004418"/>
    </source>
</evidence>
<dbReference type="AlphaFoldDB" id="A0A4Y3TW75"/>
<dbReference type="GO" id="GO:0019808">
    <property type="term" value="F:polyamine binding"/>
    <property type="evidence" value="ECO:0007669"/>
    <property type="project" value="InterPro"/>
</dbReference>
<protein>
    <submittedName>
        <fullName evidence="6">ABC transporter substrate-binding protein</fullName>
    </submittedName>
</protein>
<name>A0A4Y3TW75_9PROT</name>